<evidence type="ECO:0000313" key="3">
    <source>
        <dbReference type="EMBL" id="MFC0254213.1"/>
    </source>
</evidence>
<dbReference type="Gene3D" id="3.40.630.10">
    <property type="entry name" value="Zn peptidases"/>
    <property type="match status" value="1"/>
</dbReference>
<proteinExistence type="predicted"/>
<protein>
    <submittedName>
        <fullName evidence="3">M28 family peptidase</fullName>
    </submittedName>
</protein>
<feature type="transmembrane region" description="Helical" evidence="1">
    <location>
        <begin position="489"/>
        <end position="508"/>
    </location>
</feature>
<keyword evidence="1" id="KW-0472">Membrane</keyword>
<feature type="transmembrane region" description="Helical" evidence="1">
    <location>
        <begin position="328"/>
        <end position="355"/>
    </location>
</feature>
<feature type="transmembrane region" description="Helical" evidence="1">
    <location>
        <begin position="409"/>
        <end position="427"/>
    </location>
</feature>
<sequence length="777" mass="81817">MHTAGIPAPPPRALGLAALAAACLTLLALAWLALAPTRQLPAPAAPPSPDRMMEHVATLAAAPRPIATDANARARDYIADQLRGMGLAPLVQTATVQKSTLRPGGGTHMTLGVVHNILARLPGSAPDAMRRPALLLAAHYDTGKTTPGAARSGAQVAALLETARALRAGPAQLNDIVLLFADGEDVGGLGAKGFAEQHPWARQVGLTLKFDSAGSSGPPVLYDASGAGGMVLRGLAGAAPDIAGSSLMARLRKLLPDTPRIGPLAAIDAPALLFVNSGRRFGGERTLDSIDRLDPAMPAQLGETMLHLARHYGDAPLVRGKRGAHSVFMLPLVGAVQHPAILSWGLGALGILLLARGYRDALARLDTSVAPLVQGFFGVAVLLLAARMFLWERRDALAAMTQAPTAEPALVLLVSGACLFIGSLYLLGRLVGGVPVFLGAMAWLAVALVSALLAAPETAYVLAWPLAAALGAFTVLGAPAATMGLPARAALVAAALAAALLLFVPALRDAWTGLAAPHGVYVPALLIALMLLCFASLLLLLPVGRIVAAVLGLVFAACLALPVPGPVPDAAAGPVPRERPAQEPNRLVYFKDMNSWRAYWLLPPQALDAWTRQLFPNLDRPAIQVDVFGWHSPRRWYAVAPREDRIAFPEAFVLRSPALAFSTEQQRTTPVMRQVEFTLRSKNRAPHIELRAAGTRPWRSTLDGRLLTSGESAWSVSLYGMGERLLRFTLDAPADDVLAVVVEERMPGLPEHLLPPGAPPFMPGTGMTISSDVLRFY</sequence>
<feature type="transmembrane region" description="Helical" evidence="1">
    <location>
        <begin position="367"/>
        <end position="389"/>
    </location>
</feature>
<keyword evidence="1" id="KW-1133">Transmembrane helix</keyword>
<organism evidence="3 4">
    <name type="scientific">Massilia consociata</name>
    <dbReference type="NCBI Taxonomy" id="760117"/>
    <lineage>
        <taxon>Bacteria</taxon>
        <taxon>Pseudomonadati</taxon>
        <taxon>Pseudomonadota</taxon>
        <taxon>Betaproteobacteria</taxon>
        <taxon>Burkholderiales</taxon>
        <taxon>Oxalobacteraceae</taxon>
        <taxon>Telluria group</taxon>
        <taxon>Massilia</taxon>
    </lineage>
</organism>
<dbReference type="PANTHER" id="PTHR12147:SF26">
    <property type="entry name" value="PEPTIDASE M28 DOMAIN-CONTAINING PROTEIN"/>
    <property type="match status" value="1"/>
</dbReference>
<comment type="caution">
    <text evidence="3">The sequence shown here is derived from an EMBL/GenBank/DDBJ whole genome shotgun (WGS) entry which is preliminary data.</text>
</comment>
<reference evidence="3 4" key="1">
    <citation type="submission" date="2024-09" db="EMBL/GenBank/DDBJ databases">
        <authorList>
            <person name="Sun Q."/>
            <person name="Mori K."/>
        </authorList>
    </citation>
    <scope>NUCLEOTIDE SEQUENCE [LARGE SCALE GENOMIC DNA]</scope>
    <source>
        <strain evidence="3 4">CCM 7792</strain>
    </source>
</reference>
<keyword evidence="1" id="KW-0812">Transmembrane</keyword>
<dbReference type="Pfam" id="PF04389">
    <property type="entry name" value="Peptidase_M28"/>
    <property type="match status" value="1"/>
</dbReference>
<dbReference type="Proteomes" id="UP001589773">
    <property type="component" value="Unassembled WGS sequence"/>
</dbReference>
<dbReference type="RefSeq" id="WP_379681481.1">
    <property type="nucleotide sequence ID" value="NZ_JBHLWP010000020.1"/>
</dbReference>
<dbReference type="InterPro" id="IPR045175">
    <property type="entry name" value="M28_fam"/>
</dbReference>
<dbReference type="InterPro" id="IPR007484">
    <property type="entry name" value="Peptidase_M28"/>
</dbReference>
<gene>
    <name evidence="3" type="ORF">ACFFJK_20170</name>
</gene>
<feature type="transmembrane region" description="Helical" evidence="1">
    <location>
        <begin position="546"/>
        <end position="565"/>
    </location>
</feature>
<dbReference type="SUPFAM" id="SSF53187">
    <property type="entry name" value="Zn-dependent exopeptidases"/>
    <property type="match status" value="1"/>
</dbReference>
<feature type="transmembrane region" description="Helical" evidence="1">
    <location>
        <begin position="434"/>
        <end position="455"/>
    </location>
</feature>
<feature type="transmembrane region" description="Helical" evidence="1">
    <location>
        <begin position="461"/>
        <end position="482"/>
    </location>
</feature>
<evidence type="ECO:0000313" key="4">
    <source>
        <dbReference type="Proteomes" id="UP001589773"/>
    </source>
</evidence>
<evidence type="ECO:0000256" key="1">
    <source>
        <dbReference type="SAM" id="Phobius"/>
    </source>
</evidence>
<evidence type="ECO:0000259" key="2">
    <source>
        <dbReference type="Pfam" id="PF04389"/>
    </source>
</evidence>
<feature type="domain" description="Peptidase M28" evidence="2">
    <location>
        <begin position="116"/>
        <end position="248"/>
    </location>
</feature>
<feature type="transmembrane region" description="Helical" evidence="1">
    <location>
        <begin position="520"/>
        <end position="541"/>
    </location>
</feature>
<accession>A0ABV6FL03</accession>
<dbReference type="EMBL" id="JBHLWP010000020">
    <property type="protein sequence ID" value="MFC0254213.1"/>
    <property type="molecule type" value="Genomic_DNA"/>
</dbReference>
<keyword evidence="4" id="KW-1185">Reference proteome</keyword>
<dbReference type="PANTHER" id="PTHR12147">
    <property type="entry name" value="METALLOPEPTIDASE M28 FAMILY MEMBER"/>
    <property type="match status" value="1"/>
</dbReference>
<name>A0ABV6FL03_9BURK</name>